<keyword evidence="4 9" id="KW-0611">Plant defense</keyword>
<reference evidence="14" key="2">
    <citation type="submission" date="2025-08" db="UniProtKB">
        <authorList>
            <consortium name="RefSeq"/>
        </authorList>
    </citation>
    <scope>IDENTIFICATION</scope>
    <source>
        <tissue evidence="14">Leaf</tissue>
    </source>
</reference>
<dbReference type="PANTHER" id="PTHR31942:SF79">
    <property type="entry name" value="MLO-LIKE PROTEIN 10-RELATED"/>
    <property type="match status" value="1"/>
</dbReference>
<comment type="similarity">
    <text evidence="2 9">Belongs to the MLO family.</text>
</comment>
<evidence type="ECO:0000256" key="12">
    <source>
        <dbReference type="SAM" id="SignalP"/>
    </source>
</evidence>
<keyword evidence="12" id="KW-0732">Signal</keyword>
<gene>
    <name evidence="14" type="primary">LOC104747561</name>
    <name evidence="9" type="synonym">MLO</name>
</gene>
<reference evidence="13" key="1">
    <citation type="journal article" date="2014" name="Nat. Commun.">
        <title>The emerging biofuel crop Camelina sativa retains a highly undifferentiated hexaploid genome structure.</title>
        <authorList>
            <person name="Kagale S."/>
            <person name="Koh C."/>
            <person name="Nixon J."/>
            <person name="Bollina V."/>
            <person name="Clarke W.E."/>
            <person name="Tuteja R."/>
            <person name="Spillane C."/>
            <person name="Robinson S.J."/>
            <person name="Links M.G."/>
            <person name="Clarke C."/>
            <person name="Higgins E.E."/>
            <person name="Huebert T."/>
            <person name="Sharpe A.G."/>
            <person name="Parkin I.A."/>
        </authorList>
    </citation>
    <scope>NUCLEOTIDE SEQUENCE [LARGE SCALE GENOMIC DNA]</scope>
    <source>
        <strain evidence="13">cv. DH55</strain>
    </source>
</reference>
<feature type="transmembrane region" description="Helical" evidence="11">
    <location>
        <begin position="39"/>
        <end position="56"/>
    </location>
</feature>
<sequence>MITQSKCQRSLLWFLVFHGGATATTGNPSGGRQLSQTPTWAVAIVCTFLILISHLLEKSLQRLANWLWKKHKNSLLEALEKIKAELMILGFISLLLTFGETYILKICVSRKAALSMLPCSSEDTELFQKLAPSLSTRLSAVGDTSVNCKQGSDPLITLKGLHQLHILLFFLAISHILYSLITMMLSRLKIRGWKKWEQETLSHDYEFSIDHSRLRLTHETSFVREHISFWTKIPFFFYVGCFLRQFFVSVGRTDYLTLRHGFISAHLAPGRKFNFQRYIKRSLEDDFKLVVGISPVLWASFVIFLLFNVNGWRTLFWASIPPVLIILAVGTKLQAIMSTMALEIVETHEVVHGMPLVQGSDRYFWFDCPQLLLHLIHFALFQNAFQITHFFWIWYSFGLKSCFHKDFNLVIIKLFLCLGALILCSYSTLPLYALVTQMGSHMKKAVFDEQMAKALKKWHKDTKLKKGKARKLPSKTLGVSESFSISSSSFATTLHRSKTTGHSSNIKYYKQEDEEDEMSSDLEAAGAEDAIDRIQQRQMQLHHS</sequence>
<evidence type="ECO:0000256" key="4">
    <source>
        <dbReference type="ARBA" id="ARBA00022821"/>
    </source>
</evidence>
<feature type="transmembrane region" description="Helical" evidence="11">
    <location>
        <begin position="287"/>
        <end position="309"/>
    </location>
</feature>
<dbReference type="RefSeq" id="XP_010467513.1">
    <property type="nucleotide sequence ID" value="XM_010469211.1"/>
</dbReference>
<feature type="region of interest" description="Disordered" evidence="10">
    <location>
        <begin position="499"/>
        <end position="544"/>
    </location>
</feature>
<evidence type="ECO:0000256" key="2">
    <source>
        <dbReference type="ARBA" id="ARBA00006574"/>
    </source>
</evidence>
<feature type="transmembrane region" description="Helical" evidence="11">
    <location>
        <begin position="315"/>
        <end position="333"/>
    </location>
</feature>
<dbReference type="Pfam" id="PF03094">
    <property type="entry name" value="Mlo"/>
    <property type="match status" value="1"/>
</dbReference>
<feature type="chain" id="PRO_5045978388" description="MLO-like protein" evidence="12">
    <location>
        <begin position="24"/>
        <end position="544"/>
    </location>
</feature>
<evidence type="ECO:0000313" key="14">
    <source>
        <dbReference type="RefSeq" id="XP_010467513.1"/>
    </source>
</evidence>
<evidence type="ECO:0000256" key="1">
    <source>
        <dbReference type="ARBA" id="ARBA00004141"/>
    </source>
</evidence>
<evidence type="ECO:0000256" key="3">
    <source>
        <dbReference type="ARBA" id="ARBA00022692"/>
    </source>
</evidence>
<dbReference type="Proteomes" id="UP000694864">
    <property type="component" value="Chromosome 15"/>
</dbReference>
<feature type="transmembrane region" description="Helical" evidence="11">
    <location>
        <begin position="86"/>
        <end position="104"/>
    </location>
</feature>
<evidence type="ECO:0000256" key="7">
    <source>
        <dbReference type="ARBA" id="ARBA00023136"/>
    </source>
</evidence>
<dbReference type="InterPro" id="IPR004326">
    <property type="entry name" value="Mlo"/>
</dbReference>
<comment type="function">
    <text evidence="9">May be involved in modulation of pathogen defense and leaf cell death.</text>
</comment>
<feature type="transmembrane region" description="Helical" evidence="11">
    <location>
        <begin position="407"/>
        <end position="435"/>
    </location>
</feature>
<keyword evidence="5 9" id="KW-0112">Calmodulin-binding</keyword>
<organism evidence="13 14">
    <name type="scientific">Camelina sativa</name>
    <name type="common">False flax</name>
    <name type="synonym">Myagrum sativum</name>
    <dbReference type="NCBI Taxonomy" id="90675"/>
    <lineage>
        <taxon>Eukaryota</taxon>
        <taxon>Viridiplantae</taxon>
        <taxon>Streptophyta</taxon>
        <taxon>Embryophyta</taxon>
        <taxon>Tracheophyta</taxon>
        <taxon>Spermatophyta</taxon>
        <taxon>Magnoliopsida</taxon>
        <taxon>eudicotyledons</taxon>
        <taxon>Gunneridae</taxon>
        <taxon>Pentapetalae</taxon>
        <taxon>rosids</taxon>
        <taxon>malvids</taxon>
        <taxon>Brassicales</taxon>
        <taxon>Brassicaceae</taxon>
        <taxon>Camelineae</taxon>
        <taxon>Camelina</taxon>
    </lineage>
</organism>
<feature type="transmembrane region" description="Helical" evidence="11">
    <location>
        <begin position="164"/>
        <end position="185"/>
    </location>
</feature>
<evidence type="ECO:0000256" key="11">
    <source>
        <dbReference type="SAM" id="Phobius"/>
    </source>
</evidence>
<evidence type="ECO:0000313" key="13">
    <source>
        <dbReference type="Proteomes" id="UP000694864"/>
    </source>
</evidence>
<evidence type="ECO:0000256" key="5">
    <source>
        <dbReference type="ARBA" id="ARBA00022860"/>
    </source>
</evidence>
<comment type="subcellular location">
    <subcellularLocation>
        <location evidence="1 9">Membrane</location>
        <topology evidence="1 9">Multi-pass membrane protein</topology>
    </subcellularLocation>
</comment>
<evidence type="ECO:0000256" key="10">
    <source>
        <dbReference type="SAM" id="MobiDB-lite"/>
    </source>
</evidence>
<evidence type="ECO:0000256" key="8">
    <source>
        <dbReference type="ARBA" id="ARBA00023265"/>
    </source>
</evidence>
<dbReference type="PANTHER" id="PTHR31942">
    <property type="entry name" value="MLO-LIKE PROTEIN 1"/>
    <property type="match status" value="1"/>
</dbReference>
<dbReference type="GeneID" id="104747561"/>
<keyword evidence="13" id="KW-1185">Reference proteome</keyword>
<protein>
    <recommendedName>
        <fullName evidence="9">MLO-like protein</fullName>
    </recommendedName>
</protein>
<comment type="domain">
    <text evidence="9">The C-terminus contains a calmodulin-binding domain, which binds calmodulin in a calcium-dependent fashion.</text>
</comment>
<evidence type="ECO:0000256" key="6">
    <source>
        <dbReference type="ARBA" id="ARBA00022989"/>
    </source>
</evidence>
<accession>A0ABM0W970</accession>
<proteinExistence type="inferred from homology"/>
<name>A0ABM0W970_CAMSA</name>
<feature type="signal peptide" evidence="12">
    <location>
        <begin position="1"/>
        <end position="23"/>
    </location>
</feature>
<keyword evidence="7 9" id="KW-0472">Membrane</keyword>
<keyword evidence="6 9" id="KW-1133">Transmembrane helix</keyword>
<keyword evidence="8 9" id="KW-0568">Pathogenesis-related protein</keyword>
<feature type="transmembrane region" description="Helical" evidence="11">
    <location>
        <begin position="371"/>
        <end position="395"/>
    </location>
</feature>
<evidence type="ECO:0000256" key="9">
    <source>
        <dbReference type="RuleBase" id="RU280816"/>
    </source>
</evidence>
<keyword evidence="3 9" id="KW-0812">Transmembrane</keyword>